<sequence length="164" mass="18918">MLKIVDTDLVEALEALAARRPSLDRRDLALDLHRLKKGDSHHYLFLARREKTFLFPLSEVFQEGSYANLSFLSPLGQVHRRPDVLLLQPKQAPKTRPRGNLTVLNYPDVAMDVEVFSLLTCPLDKETHLRAFLRSCRREAKPGKWSDYLWHLSMEGVEPYGHGR</sequence>
<accession>A0A2U1CBY1</accession>
<protein>
    <submittedName>
        <fullName evidence="1">Uncharacterized protein</fullName>
    </submittedName>
</protein>
<name>A0A2U1CBY1_9FIRM</name>
<proteinExistence type="predicted"/>
<reference evidence="1 2" key="1">
    <citation type="submission" date="2018-04" db="EMBL/GenBank/DDBJ databases">
        <title>Genomic Encyclopedia of Type Strains, Phase IV (KMG-IV): sequencing the most valuable type-strain genomes for metagenomic binning, comparative biology and taxonomic classification.</title>
        <authorList>
            <person name="Goeker M."/>
        </authorList>
    </citation>
    <scope>NUCLEOTIDE SEQUENCE [LARGE SCALE GENOMIC DNA]</scope>
    <source>
        <strain evidence="1 2">DSM 26588</strain>
    </source>
</reference>
<evidence type="ECO:0000313" key="2">
    <source>
        <dbReference type="Proteomes" id="UP000245778"/>
    </source>
</evidence>
<dbReference type="EMBL" id="QEKK01000004">
    <property type="protein sequence ID" value="PVY58428.1"/>
    <property type="molecule type" value="Genomic_DNA"/>
</dbReference>
<evidence type="ECO:0000313" key="1">
    <source>
        <dbReference type="EMBL" id="PVY58428.1"/>
    </source>
</evidence>
<organism evidence="1 2">
    <name type="scientific">Intestinimonas butyriciproducens</name>
    <dbReference type="NCBI Taxonomy" id="1297617"/>
    <lineage>
        <taxon>Bacteria</taxon>
        <taxon>Bacillati</taxon>
        <taxon>Bacillota</taxon>
        <taxon>Clostridia</taxon>
        <taxon>Eubacteriales</taxon>
        <taxon>Intestinimonas</taxon>
    </lineage>
</organism>
<dbReference type="AlphaFoldDB" id="A0A2U1CBY1"/>
<comment type="caution">
    <text evidence="1">The sequence shown here is derived from an EMBL/GenBank/DDBJ whole genome shotgun (WGS) entry which is preliminary data.</text>
</comment>
<dbReference type="RefSeq" id="WP_165366580.1">
    <property type="nucleotide sequence ID" value="NZ_CP011524.1"/>
</dbReference>
<gene>
    <name evidence="1" type="ORF">C7373_10421</name>
</gene>
<dbReference type="GeneID" id="93230773"/>
<dbReference type="Proteomes" id="UP000245778">
    <property type="component" value="Unassembled WGS sequence"/>
</dbReference>